<dbReference type="SUPFAM" id="SSF69742">
    <property type="entry name" value="Glutamyl tRNA-reductase catalytic, N-terminal domain"/>
    <property type="match status" value="1"/>
</dbReference>
<dbReference type="Pfam" id="PF05201">
    <property type="entry name" value="GlutR_N"/>
    <property type="match status" value="1"/>
</dbReference>
<evidence type="ECO:0000256" key="6">
    <source>
        <dbReference type="ARBA" id="ARBA00023244"/>
    </source>
</evidence>
<dbReference type="CDD" id="cd05213">
    <property type="entry name" value="NAD_bind_Glutamyl_tRNA_reduct"/>
    <property type="match status" value="1"/>
</dbReference>
<comment type="subunit">
    <text evidence="9">Homodimer.</text>
</comment>
<evidence type="ECO:0000256" key="13">
    <source>
        <dbReference type="PIRSR" id="PIRSR000445-4"/>
    </source>
</evidence>
<dbReference type="RefSeq" id="WP_177169303.1">
    <property type="nucleotide sequence ID" value="NZ_FNWJ01000001.1"/>
</dbReference>
<dbReference type="FunFam" id="3.40.50.720:FF:000031">
    <property type="entry name" value="Glutamyl-tRNA reductase"/>
    <property type="match status" value="1"/>
</dbReference>
<comment type="similarity">
    <text evidence="2 9 14">Belongs to the glutamyl-tRNA reductase family.</text>
</comment>
<feature type="compositionally biased region" description="Basic residues" evidence="15">
    <location>
        <begin position="442"/>
        <end position="451"/>
    </location>
</feature>
<dbReference type="GO" id="GO:0019353">
    <property type="term" value="P:protoporphyrinogen IX biosynthetic process from glutamate"/>
    <property type="evidence" value="ECO:0007669"/>
    <property type="project" value="TreeGrafter"/>
</dbReference>
<sequence>MSAGIVALGASHKTAPLELRERLALPEGRAAGVLAELTAAPSVHEAVALSTCNRTELYLVTADVVAAESAALTVLAGQAGIGPTELSSALYSLRDRDAVRHLFMVAAGLDSMVVGEAEILGQVRRAYELALVEGATGAVTNRLFRDALATGKRVRTETAIGRRRVSVPSVAVELAATTLGDLASRRVLVIGAGEGGELTARALRAQGVHTVFVANRRYDRAIGLARRFGGEAVRFDRLPSELVEADIVVSSTGSPHQIVGCEELELVMAQRQYRPLVIIDIAVPRDFDPRVRGVRGITLFDMDDLQREVARNLRLREFERRQAEAIVDAEAERFAAWLDELEVLPTIAALRRQADALVAQVLAENEGRWESLSANDRKRVEALARALAKRLLHHPTAALKRHAGGEAGYRLAHAVRELFALDRASDAEVESSRGLTEAARTRGARRRAQRI</sequence>
<feature type="binding site" evidence="9 12">
    <location>
        <begin position="191"/>
        <end position="196"/>
    </location>
    <ligand>
        <name>NADP(+)</name>
        <dbReference type="ChEBI" id="CHEBI:58349"/>
    </ligand>
</feature>
<dbReference type="InterPro" id="IPR018214">
    <property type="entry name" value="GluRdtase_CS"/>
</dbReference>
<dbReference type="EMBL" id="FNWJ01000001">
    <property type="protein sequence ID" value="SEH11302.1"/>
    <property type="molecule type" value="Genomic_DNA"/>
</dbReference>
<evidence type="ECO:0000256" key="11">
    <source>
        <dbReference type="PIRSR" id="PIRSR000445-2"/>
    </source>
</evidence>
<feature type="domain" description="Tetrapyrrole biosynthesis glutamyl-tRNA reductase dimerisation" evidence="16">
    <location>
        <begin position="322"/>
        <end position="421"/>
    </location>
</feature>
<dbReference type="Pfam" id="PF00745">
    <property type="entry name" value="GlutR_dimer"/>
    <property type="match status" value="1"/>
</dbReference>
<evidence type="ECO:0000256" key="7">
    <source>
        <dbReference type="ARBA" id="ARBA00047464"/>
    </source>
</evidence>
<dbReference type="InterPro" id="IPR036453">
    <property type="entry name" value="GluRdtase_dimer_dom_sf"/>
</dbReference>
<dbReference type="InterPro" id="IPR006151">
    <property type="entry name" value="Shikm_DH/Glu-tRNA_Rdtase"/>
</dbReference>
<feature type="domain" description="Quinate/shikimate 5-dehydrogenase/glutamyl-tRNA reductase" evidence="17">
    <location>
        <begin position="173"/>
        <end position="307"/>
    </location>
</feature>
<evidence type="ECO:0000313" key="20">
    <source>
        <dbReference type="Proteomes" id="UP000222056"/>
    </source>
</evidence>
<dbReference type="InterPro" id="IPR036343">
    <property type="entry name" value="GluRdtase_N_sf"/>
</dbReference>
<dbReference type="EC" id="1.2.1.70" evidence="3 9"/>
<comment type="function">
    <text evidence="9">Catalyzes the NADPH-dependent reduction of glutamyl-tRNA(Glu) to glutamate 1-semialdehyde (GSA).</text>
</comment>
<feature type="domain" description="Glutamyl-tRNA reductase N-terminal" evidence="18">
    <location>
        <begin position="8"/>
        <end position="158"/>
    </location>
</feature>
<dbReference type="PROSITE" id="PS00747">
    <property type="entry name" value="GLUTR"/>
    <property type="match status" value="1"/>
</dbReference>
<proteinExistence type="inferred from homology"/>
<gene>
    <name evidence="9" type="primary">hemA</name>
    <name evidence="19" type="ORF">SAMN02745716_0724</name>
</gene>
<keyword evidence="6 9" id="KW-0627">Porphyrin biosynthesis</keyword>
<evidence type="ECO:0000256" key="12">
    <source>
        <dbReference type="PIRSR" id="PIRSR000445-3"/>
    </source>
</evidence>
<feature type="binding site" evidence="9 11">
    <location>
        <begin position="51"/>
        <end position="54"/>
    </location>
    <ligand>
        <name>substrate</name>
    </ligand>
</feature>
<evidence type="ECO:0000256" key="8">
    <source>
        <dbReference type="ARBA" id="ARBA00068659"/>
    </source>
</evidence>
<reference evidence="20" key="1">
    <citation type="submission" date="2016-10" db="EMBL/GenBank/DDBJ databases">
        <authorList>
            <person name="Varghese N."/>
            <person name="Submissions S."/>
        </authorList>
    </citation>
    <scope>NUCLEOTIDE SEQUENCE [LARGE SCALE GENOMIC DNA]</scope>
    <source>
        <strain evidence="20">ATCC 35263</strain>
    </source>
</reference>
<evidence type="ECO:0000256" key="1">
    <source>
        <dbReference type="ARBA" id="ARBA00005059"/>
    </source>
</evidence>
<evidence type="ECO:0000256" key="10">
    <source>
        <dbReference type="PIRSR" id="PIRSR000445-1"/>
    </source>
</evidence>
<dbReference type="InterPro" id="IPR015895">
    <property type="entry name" value="4pyrrol_synth_GluRdtase_N"/>
</dbReference>
<feature type="binding site" evidence="9 11">
    <location>
        <begin position="116"/>
        <end position="118"/>
    </location>
    <ligand>
        <name>substrate</name>
    </ligand>
</feature>
<dbReference type="STRING" id="29539.SAMN02745716_0724"/>
<organism evidence="19 20">
    <name type="scientific">Thermoleophilum album</name>
    <dbReference type="NCBI Taxonomy" id="29539"/>
    <lineage>
        <taxon>Bacteria</taxon>
        <taxon>Bacillati</taxon>
        <taxon>Actinomycetota</taxon>
        <taxon>Thermoleophilia</taxon>
        <taxon>Thermoleophilales</taxon>
        <taxon>Thermoleophilaceae</taxon>
        <taxon>Thermoleophilum</taxon>
    </lineage>
</organism>
<feature type="binding site" evidence="9 11">
    <location>
        <position position="111"/>
    </location>
    <ligand>
        <name>substrate</name>
    </ligand>
</feature>
<feature type="binding site" evidence="9 11">
    <location>
        <position position="122"/>
    </location>
    <ligand>
        <name>substrate</name>
    </ligand>
</feature>
<keyword evidence="20" id="KW-1185">Reference proteome</keyword>
<dbReference type="AlphaFoldDB" id="A0A1H6FLQ0"/>
<dbReference type="UniPathway" id="UPA00251">
    <property type="reaction ID" value="UER00316"/>
</dbReference>
<evidence type="ECO:0000259" key="18">
    <source>
        <dbReference type="Pfam" id="PF05201"/>
    </source>
</evidence>
<dbReference type="PANTHER" id="PTHR43013:SF1">
    <property type="entry name" value="GLUTAMYL-TRNA REDUCTASE"/>
    <property type="match status" value="1"/>
</dbReference>
<evidence type="ECO:0000313" key="19">
    <source>
        <dbReference type="EMBL" id="SEH11302.1"/>
    </source>
</evidence>
<dbReference type="GO" id="GO:0050661">
    <property type="term" value="F:NADP binding"/>
    <property type="evidence" value="ECO:0007669"/>
    <property type="project" value="InterPro"/>
</dbReference>
<comment type="pathway">
    <text evidence="1 9 14">Porphyrin-containing compound metabolism; protoporphyrin-IX biosynthesis; 5-aminolevulinate from L-glutamyl-tRNA(Glu): step 1/2.</text>
</comment>
<dbReference type="PIRSF" id="PIRSF000445">
    <property type="entry name" value="4pyrrol_synth_GluRdtase"/>
    <property type="match status" value="1"/>
</dbReference>
<protein>
    <recommendedName>
        <fullName evidence="8 9">Glutamyl-tRNA reductase</fullName>
        <shortName evidence="9">GluTR</shortName>
        <ecNumber evidence="3 9">1.2.1.70</ecNumber>
    </recommendedName>
</protein>
<evidence type="ECO:0000256" key="2">
    <source>
        <dbReference type="ARBA" id="ARBA00005916"/>
    </source>
</evidence>
<dbReference type="Proteomes" id="UP000222056">
    <property type="component" value="Unassembled WGS sequence"/>
</dbReference>
<comment type="catalytic activity">
    <reaction evidence="7 9 14">
        <text>(S)-4-amino-5-oxopentanoate + tRNA(Glu) + NADP(+) = L-glutamyl-tRNA(Glu) + NADPH + H(+)</text>
        <dbReference type="Rhea" id="RHEA:12344"/>
        <dbReference type="Rhea" id="RHEA-COMP:9663"/>
        <dbReference type="Rhea" id="RHEA-COMP:9680"/>
        <dbReference type="ChEBI" id="CHEBI:15378"/>
        <dbReference type="ChEBI" id="CHEBI:57501"/>
        <dbReference type="ChEBI" id="CHEBI:57783"/>
        <dbReference type="ChEBI" id="CHEBI:58349"/>
        <dbReference type="ChEBI" id="CHEBI:78442"/>
        <dbReference type="ChEBI" id="CHEBI:78520"/>
        <dbReference type="EC" id="1.2.1.70"/>
    </reaction>
</comment>
<dbReference type="SUPFAM" id="SSF51735">
    <property type="entry name" value="NAD(P)-binding Rossmann-fold domains"/>
    <property type="match status" value="1"/>
</dbReference>
<evidence type="ECO:0000256" key="15">
    <source>
        <dbReference type="SAM" id="MobiDB-lite"/>
    </source>
</evidence>
<feature type="region of interest" description="Disordered" evidence="15">
    <location>
        <begin position="431"/>
        <end position="451"/>
    </location>
</feature>
<dbReference type="InterPro" id="IPR000343">
    <property type="entry name" value="4pyrrol_synth_GluRdtase"/>
</dbReference>
<accession>A0A1H6FLQ0</accession>
<evidence type="ECO:0000256" key="14">
    <source>
        <dbReference type="RuleBase" id="RU000584"/>
    </source>
</evidence>
<dbReference type="NCBIfam" id="TIGR01035">
    <property type="entry name" value="hemA"/>
    <property type="match status" value="1"/>
</dbReference>
<dbReference type="SUPFAM" id="SSF69075">
    <property type="entry name" value="Glutamyl tRNA-reductase dimerization domain"/>
    <property type="match status" value="1"/>
</dbReference>
<dbReference type="Gene3D" id="3.40.50.720">
    <property type="entry name" value="NAD(P)-binding Rossmann-like Domain"/>
    <property type="match status" value="1"/>
</dbReference>
<evidence type="ECO:0000259" key="17">
    <source>
        <dbReference type="Pfam" id="PF01488"/>
    </source>
</evidence>
<feature type="active site" description="Nucleophile" evidence="9 10">
    <location>
        <position position="52"/>
    </location>
</feature>
<evidence type="ECO:0000256" key="9">
    <source>
        <dbReference type="HAMAP-Rule" id="MF_00087"/>
    </source>
</evidence>
<dbReference type="GO" id="GO:0008883">
    <property type="term" value="F:glutamyl-tRNA reductase activity"/>
    <property type="evidence" value="ECO:0007669"/>
    <property type="project" value="UniProtKB-UniRule"/>
</dbReference>
<dbReference type="InterPro" id="IPR015896">
    <property type="entry name" value="4pyrrol_synth_GluRdtase_dimer"/>
</dbReference>
<dbReference type="FunFam" id="3.30.460.30:FF:000001">
    <property type="entry name" value="Glutamyl-tRNA reductase"/>
    <property type="match status" value="1"/>
</dbReference>
<dbReference type="PANTHER" id="PTHR43013">
    <property type="entry name" value="GLUTAMYL-TRNA REDUCTASE"/>
    <property type="match status" value="1"/>
</dbReference>
<comment type="domain">
    <text evidence="9">Possesses an unusual extended V-shaped dimeric structure with each monomer consisting of three distinct domains arranged along a curved 'spinal' alpha-helix. The N-terminal catalytic domain specifically recognizes the glutamate moiety of the substrate. The second domain is the NADPH-binding domain, and the third C-terminal domain is responsible for dimerization.</text>
</comment>
<dbReference type="InterPro" id="IPR036291">
    <property type="entry name" value="NAD(P)-bd_dom_sf"/>
</dbReference>
<keyword evidence="5 9" id="KW-0560">Oxidoreductase</keyword>
<evidence type="ECO:0000256" key="4">
    <source>
        <dbReference type="ARBA" id="ARBA00022857"/>
    </source>
</evidence>
<dbReference type="Pfam" id="PF01488">
    <property type="entry name" value="Shikimate_DH"/>
    <property type="match status" value="1"/>
</dbReference>
<feature type="site" description="Important for activity" evidence="9 13">
    <location>
        <position position="101"/>
    </location>
</feature>
<name>A0A1H6FLQ0_THEAL</name>
<comment type="miscellaneous">
    <text evidence="9">During catalysis, the active site Cys acts as a nucleophile attacking the alpha-carbonyl group of tRNA-bound glutamate with the formation of a thioester intermediate between enzyme and glutamate, and the concomitant release of tRNA(Glu). The thioester intermediate is finally reduced by direct hydride transfer from NADPH, to form the product GSA.</text>
</comment>
<keyword evidence="4 9" id="KW-0521">NADP</keyword>
<dbReference type="HAMAP" id="MF_00087">
    <property type="entry name" value="Glu_tRNA_reductase"/>
    <property type="match status" value="1"/>
</dbReference>
<dbReference type="Gene3D" id="3.30.460.30">
    <property type="entry name" value="Glutamyl-tRNA reductase, N-terminal domain"/>
    <property type="match status" value="1"/>
</dbReference>
<evidence type="ECO:0000256" key="5">
    <source>
        <dbReference type="ARBA" id="ARBA00023002"/>
    </source>
</evidence>
<evidence type="ECO:0000259" key="16">
    <source>
        <dbReference type="Pfam" id="PF00745"/>
    </source>
</evidence>
<evidence type="ECO:0000256" key="3">
    <source>
        <dbReference type="ARBA" id="ARBA00012970"/>
    </source>
</evidence>